<keyword evidence="1" id="KW-1133">Transmembrane helix</keyword>
<reference evidence="2 3" key="1">
    <citation type="submission" date="2018-06" db="EMBL/GenBank/DDBJ databases">
        <authorList>
            <consortium name="Pathogen Informatics"/>
            <person name="Doyle S."/>
        </authorList>
    </citation>
    <scope>NUCLEOTIDE SEQUENCE [LARGE SCALE GENOMIC DNA]</scope>
    <source>
        <strain evidence="2 3">NCTC9177</strain>
    </source>
</reference>
<gene>
    <name evidence="2" type="ORF">NCTC9177_06792</name>
</gene>
<organism evidence="2 3">
    <name type="scientific">Klebsiella variicola</name>
    <dbReference type="NCBI Taxonomy" id="244366"/>
    <lineage>
        <taxon>Bacteria</taxon>
        <taxon>Pseudomonadati</taxon>
        <taxon>Pseudomonadota</taxon>
        <taxon>Gammaproteobacteria</taxon>
        <taxon>Enterobacterales</taxon>
        <taxon>Enterobacteriaceae</taxon>
        <taxon>Klebsiella/Raoultella group</taxon>
        <taxon>Klebsiella</taxon>
        <taxon>Klebsiella pneumoniae complex</taxon>
    </lineage>
</organism>
<keyword evidence="1" id="KW-0472">Membrane</keyword>
<dbReference type="Proteomes" id="UP000254545">
    <property type="component" value="Unassembled WGS sequence"/>
</dbReference>
<proteinExistence type="predicted"/>
<accession>A0A7H4MR83</accession>
<evidence type="ECO:0000256" key="1">
    <source>
        <dbReference type="SAM" id="Phobius"/>
    </source>
</evidence>
<name>A0A7H4MR83_KLEVA</name>
<evidence type="ECO:0000313" key="2">
    <source>
        <dbReference type="EMBL" id="STS92833.1"/>
    </source>
</evidence>
<comment type="caution">
    <text evidence="2">The sequence shown here is derived from an EMBL/GenBank/DDBJ whole genome shotgun (WGS) entry which is preliminary data.</text>
</comment>
<dbReference type="EMBL" id="UGKR01000003">
    <property type="protein sequence ID" value="STS92833.1"/>
    <property type="molecule type" value="Genomic_DNA"/>
</dbReference>
<keyword evidence="1" id="KW-0812">Transmembrane</keyword>
<dbReference type="AlphaFoldDB" id="A0A7H4MR83"/>
<feature type="transmembrane region" description="Helical" evidence="1">
    <location>
        <begin position="102"/>
        <end position="132"/>
    </location>
</feature>
<evidence type="ECO:0000313" key="3">
    <source>
        <dbReference type="Proteomes" id="UP000254545"/>
    </source>
</evidence>
<sequence length="177" mass="18217">MLPHGSDFLPRFDFLLLPNQHGIVMSVGTQVIIVVFDDNKITVAAQCVTGIDDTPIGVATIACPLLPAMSIPLLPPSAPLKFSITLPSVGQRHDEIGELVDVLLAVGWVVLTVVGAVTGATTVVVVVAGLLLGNILVALCSPEDSEYVIVGCEATTAVDFCAEVVVAVAPPLALALA</sequence>
<protein>
    <submittedName>
        <fullName evidence="2">Uncharacterized protein</fullName>
    </submittedName>
</protein>